<evidence type="ECO:0000256" key="1">
    <source>
        <dbReference type="SAM" id="Phobius"/>
    </source>
</evidence>
<protein>
    <submittedName>
        <fullName evidence="2">Redox-active disulfide protein 2</fullName>
    </submittedName>
</protein>
<name>A0A434A2S5_9FLAO</name>
<evidence type="ECO:0000313" key="2">
    <source>
        <dbReference type="EMBL" id="RUT68710.1"/>
    </source>
</evidence>
<accession>A0A434A2S5</accession>
<feature type="transmembrane region" description="Helical" evidence="1">
    <location>
        <begin position="50"/>
        <end position="69"/>
    </location>
</feature>
<gene>
    <name evidence="2" type="ORF">D0817_19030</name>
</gene>
<dbReference type="EMBL" id="QWDM01000014">
    <property type="protein sequence ID" value="RUT68710.1"/>
    <property type="molecule type" value="Genomic_DNA"/>
</dbReference>
<feature type="transmembrane region" description="Helical" evidence="1">
    <location>
        <begin position="21"/>
        <end position="44"/>
    </location>
</feature>
<keyword evidence="1" id="KW-0472">Membrane</keyword>
<reference evidence="3" key="1">
    <citation type="journal article" date="2019" name="Syst. Appl. Microbiol.">
        <title>Flavobacterium circumlabens sp. nov. and Flavobacterium cupreum sp. nov., two psychrotrophic species isolated from Antarctic environmental samples.</title>
        <authorList>
            <person name="Kralova S."/>
            <person name="Busse H.-J."/>
            <person name="Svec P."/>
            <person name="Maslanova I."/>
            <person name="Stankova E."/>
            <person name="Bartak M."/>
            <person name="Sedlacek I."/>
        </authorList>
    </citation>
    <scope>NUCLEOTIDE SEQUENCE [LARGE SCALE GENOMIC DNA]</scope>
    <source>
        <strain evidence="3">CCM 8825</strain>
    </source>
</reference>
<keyword evidence="1" id="KW-0812">Transmembrane</keyword>
<organism evidence="2 3">
    <name type="scientific">Flavobacterium cupreum</name>
    <dbReference type="NCBI Taxonomy" id="2133766"/>
    <lineage>
        <taxon>Bacteria</taxon>
        <taxon>Pseudomonadati</taxon>
        <taxon>Bacteroidota</taxon>
        <taxon>Flavobacteriia</taxon>
        <taxon>Flavobacteriales</taxon>
        <taxon>Flavobacteriaceae</taxon>
        <taxon>Flavobacterium</taxon>
    </lineage>
</organism>
<dbReference type="RefSeq" id="WP_127339902.1">
    <property type="nucleotide sequence ID" value="NZ_QWDM01000014.1"/>
</dbReference>
<sequence>MKNEGLNKMSDEQLLKYQKTLRVVTYMLLVAILALLVINILKAIEKGVNSFSIIPIALVPIAIVNFNTLREIKKEIKVRNLK</sequence>
<comment type="caution">
    <text evidence="2">The sequence shown here is derived from an EMBL/GenBank/DDBJ whole genome shotgun (WGS) entry which is preliminary data.</text>
</comment>
<keyword evidence="1" id="KW-1133">Transmembrane helix</keyword>
<dbReference type="Proteomes" id="UP000288102">
    <property type="component" value="Unassembled WGS sequence"/>
</dbReference>
<dbReference type="AlphaFoldDB" id="A0A434A2S5"/>
<keyword evidence="3" id="KW-1185">Reference proteome</keyword>
<proteinExistence type="predicted"/>
<evidence type="ECO:0000313" key="3">
    <source>
        <dbReference type="Proteomes" id="UP000288102"/>
    </source>
</evidence>